<feature type="compositionally biased region" description="Polar residues" evidence="2">
    <location>
        <begin position="168"/>
        <end position="177"/>
    </location>
</feature>
<dbReference type="Pfam" id="PF00566">
    <property type="entry name" value="RabGAP-TBC"/>
    <property type="match status" value="1"/>
</dbReference>
<feature type="region of interest" description="Disordered" evidence="2">
    <location>
        <begin position="666"/>
        <end position="691"/>
    </location>
</feature>
<evidence type="ECO:0000256" key="1">
    <source>
        <dbReference type="ARBA" id="ARBA00022468"/>
    </source>
</evidence>
<keyword evidence="5" id="KW-1185">Reference proteome</keyword>
<feature type="compositionally biased region" description="Basic and acidic residues" evidence="2">
    <location>
        <begin position="735"/>
        <end position="749"/>
    </location>
</feature>
<feature type="compositionally biased region" description="Polar residues" evidence="2">
    <location>
        <begin position="240"/>
        <end position="262"/>
    </location>
</feature>
<dbReference type="AlphaFoldDB" id="A0A8X7MWK6"/>
<proteinExistence type="predicted"/>
<protein>
    <recommendedName>
        <fullName evidence="3">Rab-GAP TBC domain-containing protein</fullName>
    </recommendedName>
</protein>
<dbReference type="SMART" id="SM00164">
    <property type="entry name" value="TBC"/>
    <property type="match status" value="1"/>
</dbReference>
<feature type="compositionally biased region" description="Low complexity" evidence="2">
    <location>
        <begin position="93"/>
        <end position="114"/>
    </location>
</feature>
<organism evidence="4 5">
    <name type="scientific">Tilletia controversa</name>
    <name type="common">dwarf bunt fungus</name>
    <dbReference type="NCBI Taxonomy" id="13291"/>
    <lineage>
        <taxon>Eukaryota</taxon>
        <taxon>Fungi</taxon>
        <taxon>Dikarya</taxon>
        <taxon>Basidiomycota</taxon>
        <taxon>Ustilaginomycotina</taxon>
        <taxon>Exobasidiomycetes</taxon>
        <taxon>Tilletiales</taxon>
        <taxon>Tilletiaceae</taxon>
        <taxon>Tilletia</taxon>
    </lineage>
</organism>
<reference evidence="4" key="1">
    <citation type="submission" date="2016-04" db="EMBL/GenBank/DDBJ databases">
        <authorList>
            <person name="Nguyen H.D."/>
            <person name="Samba Siva P."/>
            <person name="Cullis J."/>
            <person name="Levesque C.A."/>
            <person name="Hambleton S."/>
        </authorList>
    </citation>
    <scope>NUCLEOTIDE SEQUENCE</scope>
    <source>
        <strain evidence="4">DAOMC 236426</strain>
    </source>
</reference>
<evidence type="ECO:0000259" key="3">
    <source>
        <dbReference type="PROSITE" id="PS50086"/>
    </source>
</evidence>
<dbReference type="Gene3D" id="1.10.472.80">
    <property type="entry name" value="Ypt/Rab-GAP domain of gyp1p, domain 3"/>
    <property type="match status" value="1"/>
</dbReference>
<dbReference type="PANTHER" id="PTHR20913:SF7">
    <property type="entry name" value="RE60063P"/>
    <property type="match status" value="1"/>
</dbReference>
<dbReference type="PROSITE" id="PS50086">
    <property type="entry name" value="TBC_RABGAP"/>
    <property type="match status" value="1"/>
</dbReference>
<dbReference type="GO" id="GO:0006888">
    <property type="term" value="P:endoplasmic reticulum to Golgi vesicle-mediated transport"/>
    <property type="evidence" value="ECO:0007669"/>
    <property type="project" value="TreeGrafter"/>
</dbReference>
<dbReference type="PANTHER" id="PTHR20913">
    <property type="entry name" value="TBC1 DOMAIN FAMILY MEMBER 20/GTPASE"/>
    <property type="match status" value="1"/>
</dbReference>
<feature type="domain" description="Rab-GAP TBC" evidence="3">
    <location>
        <begin position="300"/>
        <end position="483"/>
    </location>
</feature>
<feature type="compositionally biased region" description="Polar residues" evidence="2">
    <location>
        <begin position="666"/>
        <end position="682"/>
    </location>
</feature>
<dbReference type="Proteomes" id="UP000077684">
    <property type="component" value="Unassembled WGS sequence"/>
</dbReference>
<feature type="region of interest" description="Disordered" evidence="2">
    <location>
        <begin position="729"/>
        <end position="771"/>
    </location>
</feature>
<dbReference type="GO" id="GO:0005096">
    <property type="term" value="F:GTPase activator activity"/>
    <property type="evidence" value="ECO:0007669"/>
    <property type="project" value="UniProtKB-KW"/>
</dbReference>
<evidence type="ECO:0000313" key="5">
    <source>
        <dbReference type="Proteomes" id="UP000077684"/>
    </source>
</evidence>
<feature type="region of interest" description="Disordered" evidence="2">
    <location>
        <begin position="47"/>
        <end position="298"/>
    </location>
</feature>
<sequence>MQDLDIQKLRAAVLEPQGLGSPEERRAIWYALLGVQAPAYNAYKRAGSNPSAGTLDQGATPESPVAASENGALPDEGVRSGLPTIQFGTLAASDSSSYDSDCSGGPDSDLGSGSVTTESQHAAPTASNQLKPPTAMAPSADEWQTVSKRKRAGSRAQSQQEDHDGQSVPPTSQQSTPVERDDVLSKTAASQDVSRAGASSPAPKSTVGPTRSVNRFDALSDPASKKPTAPNLPPARKQHQSPTRNTAGSPGQSPVASTSTLKQPEDQTRGAEAHVSGNEGQAESQSKEEPVAESKSSVDRIAEMLREAEGLSPRDAHQVDLDVNRSFLNFRKGSLKDPSILAARRRQLSSLCMGVLQRRKALSYYQGYHDVLTVLLLTLLPDTNEPDSVAAIPSIPPELHLAAERLSLHWLRDAMTRNLDAVMGHLRLLSVLLQKIDPELAAIVQRAFPLPYFALPWLITLLTHSLPDLALAQRVLDFVLVYGPVSTLYLCIAIMQLNKDTAQAAGSARNDEDEFEAEMRLHQALAALPSFKLDEEAAAVVEEEEEYEDRRGDDQFADAVGDDSLYDDPDVFGSADASATALSNSISSGGGDADGKGRKTRQSQSSKGSYDAIPISRLLRQAADLMERHGLGLAAGDTRDEAFDGIMGPGSVLQTWLATVAQQRLGNPENGTLTSDQESSTRQQRDRKWDQADERAEYIMRVDCNEVQPDGPEPADSLLIVRPELPAATKPLGAADEKTLNEEDYGEKPRRPRMRTRTSVRASHKGEQPSLAAQTTTVTIAALGVAGVVLGMYAASNSGSTVGGLVAAGAGDRAEQARNALALLSRWLSLMH</sequence>
<dbReference type="InterPro" id="IPR035969">
    <property type="entry name" value="Rab-GAP_TBC_sf"/>
</dbReference>
<evidence type="ECO:0000313" key="4">
    <source>
        <dbReference type="EMBL" id="KAE8252185.1"/>
    </source>
</evidence>
<feature type="compositionally biased region" description="Polar residues" evidence="2">
    <location>
        <begin position="115"/>
        <end position="131"/>
    </location>
</feature>
<reference evidence="4" key="2">
    <citation type="journal article" date="2019" name="IMA Fungus">
        <title>Genome sequencing and comparison of five Tilletia species to identify candidate genes for the detection of regulated species infecting wheat.</title>
        <authorList>
            <person name="Nguyen H.D.T."/>
            <person name="Sultana T."/>
            <person name="Kesanakurti P."/>
            <person name="Hambleton S."/>
        </authorList>
    </citation>
    <scope>NUCLEOTIDE SEQUENCE</scope>
    <source>
        <strain evidence="4">DAOMC 236426</strain>
    </source>
</reference>
<dbReference type="EMBL" id="LWDE02000181">
    <property type="protein sequence ID" value="KAE8252185.1"/>
    <property type="molecule type" value="Genomic_DNA"/>
</dbReference>
<dbReference type="SUPFAM" id="SSF47923">
    <property type="entry name" value="Ypt/Rab-GAP domain of gyp1p"/>
    <property type="match status" value="2"/>
</dbReference>
<dbReference type="GO" id="GO:0005789">
    <property type="term" value="C:endoplasmic reticulum membrane"/>
    <property type="evidence" value="ECO:0007669"/>
    <property type="project" value="TreeGrafter"/>
</dbReference>
<name>A0A8X7MWK6_9BASI</name>
<feature type="compositionally biased region" description="Basic and acidic residues" evidence="2">
    <location>
        <begin position="285"/>
        <end position="298"/>
    </location>
</feature>
<feature type="region of interest" description="Disordered" evidence="2">
    <location>
        <begin position="582"/>
        <end position="612"/>
    </location>
</feature>
<comment type="caution">
    <text evidence="4">The sequence shown here is derived from an EMBL/GenBank/DDBJ whole genome shotgun (WGS) entry which is preliminary data.</text>
</comment>
<feature type="compositionally biased region" description="Basic and acidic residues" evidence="2">
    <location>
        <begin position="263"/>
        <end position="272"/>
    </location>
</feature>
<dbReference type="Gene3D" id="1.10.8.1310">
    <property type="match status" value="1"/>
</dbReference>
<evidence type="ECO:0000256" key="2">
    <source>
        <dbReference type="SAM" id="MobiDB-lite"/>
    </source>
</evidence>
<dbReference type="InterPro" id="IPR000195">
    <property type="entry name" value="Rab-GAP-TBC_dom"/>
</dbReference>
<dbReference type="InterPro" id="IPR045913">
    <property type="entry name" value="TBC20/Gyp8-like"/>
</dbReference>
<keyword evidence="1" id="KW-0343">GTPase activation</keyword>
<gene>
    <name evidence="4" type="ORF">A4X06_0g2375</name>
</gene>
<accession>A0A8X7MWK6</accession>